<keyword evidence="8" id="KW-1185">Reference proteome</keyword>
<evidence type="ECO:0000256" key="1">
    <source>
        <dbReference type="ARBA" id="ARBA00004141"/>
    </source>
</evidence>
<sequence length="670" mass="72613">MSKLATAAKRLLLGRPFRSDRLAHTLLPKRIALPVFASDALSSVAYAPEEIFLTLSVGGLSAYSFAPWIGVVVALVMLVVVASYRQNVHAYPSGGGDYEVATTNLGGTFGLTVASALLVDYILTVAVSTASGIANIGSAIPFIGDHKVLFCLLVVGLLTAMNLRGLRESGTAFAIPTYGFMIGIFGMVVWGLVRAAFGADLRAESAGFTLHGEGSWTGIAFAFLILRAFSSGCAALTGVEAISNGVPAFRKPKSRNAATTLLLMGVIAVTMLIGIITLAGLTHVNFADNPAAQLSGAPEGYQQKTIVAQIAAAVFSNFPPAFYYISFVTGIILVLAANTAFNGFPVLGSILAQDRYLPRQLHTRGDRLAFSNGIVFLAAFAVLLIVAFDAEVTRLIQLYIVGVFVSFTCSQAGMILHWNRLLRTEQDRAARSRMRRSQVINTIGLVMTGAVLVVVLITKFLAGAWIAIAAMAAIFALMTAIRKHYDTVASELRMAQQERKNAVMPSRNHAIVLVSKLHLPTLRALSYAKATRPDVLEAVTVNVDDTDTRDLVAEWTKQEFQTPLKVIESPYREITKPVLDYVKRVRTDNPRDVVTVFLPEYVVGRWWEQLLHNQSALRLKGRLLFQPGVMVTSVPWQLASAKKRDERATVAPGAIRRGLDTPHQQRKARS</sequence>
<organism evidence="7 8">
    <name type="scientific">Kutzneria viridogrisea</name>
    <dbReference type="NCBI Taxonomy" id="47990"/>
    <lineage>
        <taxon>Bacteria</taxon>
        <taxon>Bacillati</taxon>
        <taxon>Actinomycetota</taxon>
        <taxon>Actinomycetes</taxon>
        <taxon>Pseudonocardiales</taxon>
        <taxon>Pseudonocardiaceae</taxon>
        <taxon>Kutzneria</taxon>
    </lineage>
</organism>
<gene>
    <name evidence="7" type="ORF">BC739_002566</name>
</gene>
<keyword evidence="3 6" id="KW-1133">Transmembrane helix</keyword>
<feature type="transmembrane region" description="Helical" evidence="6">
    <location>
        <begin position="321"/>
        <end position="347"/>
    </location>
</feature>
<feature type="transmembrane region" description="Helical" evidence="6">
    <location>
        <begin position="178"/>
        <end position="197"/>
    </location>
</feature>
<evidence type="ECO:0000256" key="6">
    <source>
        <dbReference type="SAM" id="Phobius"/>
    </source>
</evidence>
<feature type="transmembrane region" description="Helical" evidence="6">
    <location>
        <begin position="260"/>
        <end position="281"/>
    </location>
</feature>
<feature type="transmembrane region" description="Helical" evidence="6">
    <location>
        <begin position="439"/>
        <end position="457"/>
    </location>
</feature>
<feature type="transmembrane region" description="Helical" evidence="6">
    <location>
        <begin position="368"/>
        <end position="390"/>
    </location>
</feature>
<dbReference type="InterPro" id="IPR002293">
    <property type="entry name" value="AA/rel_permease1"/>
</dbReference>
<feature type="transmembrane region" description="Helical" evidence="6">
    <location>
        <begin position="105"/>
        <end position="127"/>
    </location>
</feature>
<dbReference type="PANTHER" id="PTHR47704:SF1">
    <property type="entry name" value="POTASSIUM TRANSPORTER KIMA"/>
    <property type="match status" value="1"/>
</dbReference>
<evidence type="ECO:0000313" key="7">
    <source>
        <dbReference type="EMBL" id="MBA8925367.1"/>
    </source>
</evidence>
<protein>
    <submittedName>
        <fullName evidence="7">Amino acid transporter</fullName>
    </submittedName>
</protein>
<proteinExistence type="predicted"/>
<name>A0ABR6BEQ9_9PSEU</name>
<feature type="transmembrane region" description="Helical" evidence="6">
    <location>
        <begin position="147"/>
        <end position="166"/>
    </location>
</feature>
<dbReference type="Pfam" id="PF13520">
    <property type="entry name" value="AA_permease_2"/>
    <property type="match status" value="1"/>
</dbReference>
<feature type="transmembrane region" description="Helical" evidence="6">
    <location>
        <begin position="217"/>
        <end position="239"/>
    </location>
</feature>
<accession>A0ABR6BEQ9</accession>
<reference evidence="7 8" key="1">
    <citation type="submission" date="2020-08" db="EMBL/GenBank/DDBJ databases">
        <title>Genomic Encyclopedia of Archaeal and Bacterial Type Strains, Phase II (KMG-II): from individual species to whole genera.</title>
        <authorList>
            <person name="Goeker M."/>
        </authorList>
    </citation>
    <scope>NUCLEOTIDE SEQUENCE [LARGE SCALE GENOMIC DNA]</scope>
    <source>
        <strain evidence="7 8">DSM 43850</strain>
    </source>
</reference>
<feature type="region of interest" description="Disordered" evidence="5">
    <location>
        <begin position="645"/>
        <end position="670"/>
    </location>
</feature>
<feature type="transmembrane region" description="Helical" evidence="6">
    <location>
        <begin position="65"/>
        <end position="84"/>
    </location>
</feature>
<dbReference type="RefSeq" id="WP_030108758.1">
    <property type="nucleotide sequence ID" value="NZ_BAAABQ010000084.1"/>
</dbReference>
<feature type="transmembrane region" description="Helical" evidence="6">
    <location>
        <begin position="396"/>
        <end position="418"/>
    </location>
</feature>
<evidence type="ECO:0000313" key="8">
    <source>
        <dbReference type="Proteomes" id="UP000517916"/>
    </source>
</evidence>
<dbReference type="EMBL" id="JACJID010000002">
    <property type="protein sequence ID" value="MBA8925367.1"/>
    <property type="molecule type" value="Genomic_DNA"/>
</dbReference>
<feature type="transmembrane region" description="Helical" evidence="6">
    <location>
        <begin position="463"/>
        <end position="481"/>
    </location>
</feature>
<evidence type="ECO:0000256" key="2">
    <source>
        <dbReference type="ARBA" id="ARBA00022692"/>
    </source>
</evidence>
<evidence type="ECO:0000256" key="5">
    <source>
        <dbReference type="SAM" id="MobiDB-lite"/>
    </source>
</evidence>
<comment type="subcellular location">
    <subcellularLocation>
        <location evidence="1">Membrane</location>
        <topology evidence="1">Multi-pass membrane protein</topology>
    </subcellularLocation>
</comment>
<dbReference type="PANTHER" id="PTHR47704">
    <property type="entry name" value="POTASSIUM TRANSPORTER KIMA"/>
    <property type="match status" value="1"/>
</dbReference>
<dbReference type="InterPro" id="IPR053153">
    <property type="entry name" value="APC_K+_Transporter"/>
</dbReference>
<comment type="caution">
    <text evidence="7">The sequence shown here is derived from an EMBL/GenBank/DDBJ whole genome shotgun (WGS) entry which is preliminary data.</text>
</comment>
<dbReference type="Proteomes" id="UP000517916">
    <property type="component" value="Unassembled WGS sequence"/>
</dbReference>
<keyword evidence="4 6" id="KW-0472">Membrane</keyword>
<dbReference type="Gene3D" id="1.20.1740.10">
    <property type="entry name" value="Amino acid/polyamine transporter I"/>
    <property type="match status" value="1"/>
</dbReference>
<evidence type="ECO:0000256" key="4">
    <source>
        <dbReference type="ARBA" id="ARBA00023136"/>
    </source>
</evidence>
<evidence type="ECO:0000256" key="3">
    <source>
        <dbReference type="ARBA" id="ARBA00022989"/>
    </source>
</evidence>
<keyword evidence="2 6" id="KW-0812">Transmembrane</keyword>